<dbReference type="OrthoDB" id="426572at2759"/>
<dbReference type="Pfam" id="PF00069">
    <property type="entry name" value="Pkinase"/>
    <property type="match status" value="1"/>
</dbReference>
<keyword evidence="1" id="KW-0472">Membrane</keyword>
<dbReference type="GO" id="GO:0010506">
    <property type="term" value="P:regulation of autophagy"/>
    <property type="evidence" value="ECO:0007669"/>
    <property type="project" value="InterPro"/>
</dbReference>
<evidence type="ECO:0000256" key="1">
    <source>
        <dbReference type="SAM" id="Phobius"/>
    </source>
</evidence>
<feature type="transmembrane region" description="Helical" evidence="1">
    <location>
        <begin position="43"/>
        <end position="63"/>
    </location>
</feature>
<protein>
    <recommendedName>
        <fullName evidence="2">Protein kinase domain-containing protein</fullName>
    </recommendedName>
</protein>
<accession>A0A813F3X2</accession>
<dbReference type="GO" id="GO:0005737">
    <property type="term" value="C:cytoplasm"/>
    <property type="evidence" value="ECO:0007669"/>
    <property type="project" value="TreeGrafter"/>
</dbReference>
<dbReference type="GO" id="GO:0005524">
    <property type="term" value="F:ATP binding"/>
    <property type="evidence" value="ECO:0007669"/>
    <property type="project" value="InterPro"/>
</dbReference>
<keyword evidence="1" id="KW-0812">Transmembrane</keyword>
<dbReference type="PANTHER" id="PTHR24348:SF71">
    <property type="entry name" value="PROTEIN KINASE DOMAIN-CONTAINING PROTEIN"/>
    <property type="match status" value="1"/>
</dbReference>
<evidence type="ECO:0000313" key="4">
    <source>
        <dbReference type="Proteomes" id="UP000654075"/>
    </source>
</evidence>
<gene>
    <name evidence="3" type="ORF">PGLA1383_LOCUS26923</name>
</gene>
<comment type="caution">
    <text evidence="3">The sequence shown here is derived from an EMBL/GenBank/DDBJ whole genome shotgun (WGS) entry which is preliminary data.</text>
</comment>
<feature type="non-terminal residue" evidence="3">
    <location>
        <position position="1"/>
    </location>
</feature>
<sequence>MAPTAFVMIPSRAVVVNCGASNVAVSQRCSSATAKPCLSAQTVTFRFAGVLGVGLGAAGALMVGRQRRQRRGVARLASGKRPVNFMKIEGSRTTFASDEGEEFEMDTSKVLGVGAQGKVHPGKNTKTGQEVAVKSMPVKHLILDEAGAAKIKLIDDEIEIGKAIGSHPNIAGLIAGCDLYREGTSDHPHFKNIVMELVQGSELAQLIATNGPLAENIAQHVFSQILAGL</sequence>
<dbReference type="PANTHER" id="PTHR24348">
    <property type="entry name" value="SERINE/THREONINE-PROTEIN KINASE UNC-51-RELATED"/>
    <property type="match status" value="1"/>
</dbReference>
<dbReference type="AlphaFoldDB" id="A0A813F3X2"/>
<evidence type="ECO:0000313" key="3">
    <source>
        <dbReference type="EMBL" id="CAE8609097.1"/>
    </source>
</evidence>
<dbReference type="InterPro" id="IPR000719">
    <property type="entry name" value="Prot_kinase_dom"/>
</dbReference>
<dbReference type="Proteomes" id="UP000654075">
    <property type="component" value="Unassembled WGS sequence"/>
</dbReference>
<keyword evidence="4" id="KW-1185">Reference proteome</keyword>
<dbReference type="EMBL" id="CAJNNV010024240">
    <property type="protein sequence ID" value="CAE8609097.1"/>
    <property type="molecule type" value="Genomic_DNA"/>
</dbReference>
<dbReference type="GO" id="GO:0004674">
    <property type="term" value="F:protein serine/threonine kinase activity"/>
    <property type="evidence" value="ECO:0007669"/>
    <property type="project" value="InterPro"/>
</dbReference>
<proteinExistence type="predicted"/>
<keyword evidence="1" id="KW-1133">Transmembrane helix</keyword>
<dbReference type="PROSITE" id="PS50011">
    <property type="entry name" value="PROTEIN_KINASE_DOM"/>
    <property type="match status" value="1"/>
</dbReference>
<evidence type="ECO:0000259" key="2">
    <source>
        <dbReference type="PROSITE" id="PS50011"/>
    </source>
</evidence>
<dbReference type="Gene3D" id="1.10.510.10">
    <property type="entry name" value="Transferase(Phosphotransferase) domain 1"/>
    <property type="match status" value="1"/>
</dbReference>
<feature type="domain" description="Protein kinase" evidence="2">
    <location>
        <begin position="105"/>
        <end position="229"/>
    </location>
</feature>
<reference evidence="3" key="1">
    <citation type="submission" date="2021-02" db="EMBL/GenBank/DDBJ databases">
        <authorList>
            <person name="Dougan E. K."/>
            <person name="Rhodes N."/>
            <person name="Thang M."/>
            <person name="Chan C."/>
        </authorList>
    </citation>
    <scope>NUCLEOTIDE SEQUENCE</scope>
</reference>
<dbReference type="InterPro" id="IPR045269">
    <property type="entry name" value="Atg1-like"/>
</dbReference>
<organism evidence="3 4">
    <name type="scientific">Polarella glacialis</name>
    <name type="common">Dinoflagellate</name>
    <dbReference type="NCBI Taxonomy" id="89957"/>
    <lineage>
        <taxon>Eukaryota</taxon>
        <taxon>Sar</taxon>
        <taxon>Alveolata</taxon>
        <taxon>Dinophyceae</taxon>
        <taxon>Suessiales</taxon>
        <taxon>Suessiaceae</taxon>
        <taxon>Polarella</taxon>
    </lineage>
</organism>
<dbReference type="SUPFAM" id="SSF56112">
    <property type="entry name" value="Protein kinase-like (PK-like)"/>
    <property type="match status" value="1"/>
</dbReference>
<name>A0A813F3X2_POLGL</name>
<dbReference type="InterPro" id="IPR011009">
    <property type="entry name" value="Kinase-like_dom_sf"/>
</dbReference>